<reference evidence="2" key="1">
    <citation type="submission" date="2018-05" db="EMBL/GenBank/DDBJ databases">
        <authorList>
            <person name="Lanie J.A."/>
            <person name="Ng W.-L."/>
            <person name="Kazmierczak K.M."/>
            <person name="Andrzejewski T.M."/>
            <person name="Davidsen T.M."/>
            <person name="Wayne K.J."/>
            <person name="Tettelin H."/>
            <person name="Glass J.I."/>
            <person name="Rusch D."/>
            <person name="Podicherti R."/>
            <person name="Tsui H.-C.T."/>
            <person name="Winkler M.E."/>
        </authorList>
    </citation>
    <scope>NUCLEOTIDE SEQUENCE</scope>
</reference>
<proteinExistence type="predicted"/>
<feature type="domain" description="Putative endonuclease SegE-like GIY-YIG" evidence="1">
    <location>
        <begin position="20"/>
        <end position="140"/>
    </location>
</feature>
<accession>A0A382F5M3</accession>
<protein>
    <recommendedName>
        <fullName evidence="1">Putative endonuclease SegE-like GIY-YIG domain-containing protein</fullName>
    </recommendedName>
</protein>
<dbReference type="EMBL" id="UINC01048004">
    <property type="protein sequence ID" value="SVB57995.1"/>
    <property type="molecule type" value="Genomic_DNA"/>
</dbReference>
<name>A0A382F5M3_9ZZZZ</name>
<dbReference type="AlphaFoldDB" id="A0A382F5M3"/>
<evidence type="ECO:0000313" key="2">
    <source>
        <dbReference type="EMBL" id="SVB57995.1"/>
    </source>
</evidence>
<sequence>HIKSRKRLKEIGSGKYHMHWTYRGKSVNELPEECEGFVYLITNLTNNKKYVGKKLAKFKTSKPPLKGKINRRRGYKESDWKDYWGSSDHLNADVLKLGKNNFTREILHYCPSRGVLSYLEAKEQFDRKVLETDEYYNGIINVRVGSSKILTEHLKNS</sequence>
<organism evidence="2">
    <name type="scientific">marine metagenome</name>
    <dbReference type="NCBI Taxonomy" id="408172"/>
    <lineage>
        <taxon>unclassified sequences</taxon>
        <taxon>metagenomes</taxon>
        <taxon>ecological metagenomes</taxon>
    </lineage>
</organism>
<dbReference type="Gene3D" id="3.40.1440.10">
    <property type="entry name" value="GIY-YIG endonuclease"/>
    <property type="match status" value="1"/>
</dbReference>
<dbReference type="InterPro" id="IPR035901">
    <property type="entry name" value="GIY-YIG_endonuc_sf"/>
</dbReference>
<gene>
    <name evidence="2" type="ORF">METZ01_LOCUS210849</name>
</gene>
<dbReference type="Pfam" id="PF19835">
    <property type="entry name" value="SegE_GIY-YIG"/>
    <property type="match status" value="1"/>
</dbReference>
<dbReference type="SUPFAM" id="SSF82771">
    <property type="entry name" value="GIY-YIG endonuclease"/>
    <property type="match status" value="1"/>
</dbReference>
<dbReference type="InterPro" id="IPR045566">
    <property type="entry name" value="SegE-like_GIY-YIG"/>
</dbReference>
<evidence type="ECO:0000259" key="1">
    <source>
        <dbReference type="Pfam" id="PF19835"/>
    </source>
</evidence>
<feature type="non-terminal residue" evidence="2">
    <location>
        <position position="1"/>
    </location>
</feature>